<evidence type="ECO:0000313" key="3">
    <source>
        <dbReference type="EMBL" id="GAA2344293.1"/>
    </source>
</evidence>
<gene>
    <name evidence="3" type="ORF">GCM10010170_029730</name>
</gene>
<reference evidence="4" key="1">
    <citation type="journal article" date="2019" name="Int. J. Syst. Evol. Microbiol.">
        <title>The Global Catalogue of Microorganisms (GCM) 10K type strain sequencing project: providing services to taxonomists for standard genome sequencing and annotation.</title>
        <authorList>
            <consortium name="The Broad Institute Genomics Platform"/>
            <consortium name="The Broad Institute Genome Sequencing Center for Infectious Disease"/>
            <person name="Wu L."/>
            <person name="Ma J."/>
        </authorList>
    </citation>
    <scope>NUCLEOTIDE SEQUENCE [LARGE SCALE GENOMIC DNA]</scope>
    <source>
        <strain evidence="4">JCM 3272</strain>
    </source>
</reference>
<evidence type="ECO:0000313" key="4">
    <source>
        <dbReference type="Proteomes" id="UP001501444"/>
    </source>
</evidence>
<dbReference type="Gene3D" id="3.40.50.2000">
    <property type="entry name" value="Glycogen Phosphorylase B"/>
    <property type="match status" value="2"/>
</dbReference>
<dbReference type="EMBL" id="BAAARV010000024">
    <property type="protein sequence ID" value="GAA2344293.1"/>
    <property type="molecule type" value="Genomic_DNA"/>
</dbReference>
<evidence type="ECO:0000256" key="2">
    <source>
        <dbReference type="ARBA" id="ARBA00022679"/>
    </source>
</evidence>
<dbReference type="PANTHER" id="PTHR12526">
    <property type="entry name" value="GLYCOSYLTRANSFERASE"/>
    <property type="match status" value="1"/>
</dbReference>
<organism evidence="3 4">
    <name type="scientific">Dactylosporangium salmoneum</name>
    <dbReference type="NCBI Taxonomy" id="53361"/>
    <lineage>
        <taxon>Bacteria</taxon>
        <taxon>Bacillati</taxon>
        <taxon>Actinomycetota</taxon>
        <taxon>Actinomycetes</taxon>
        <taxon>Micromonosporales</taxon>
        <taxon>Micromonosporaceae</taxon>
        <taxon>Dactylosporangium</taxon>
    </lineage>
</organism>
<dbReference type="PANTHER" id="PTHR12526:SF510">
    <property type="entry name" value="D-INOSITOL 3-PHOSPHATE GLYCOSYLTRANSFERASE"/>
    <property type="match status" value="1"/>
</dbReference>
<proteinExistence type="predicted"/>
<dbReference type="Proteomes" id="UP001501444">
    <property type="component" value="Unassembled WGS sequence"/>
</dbReference>
<dbReference type="SUPFAM" id="SSF53756">
    <property type="entry name" value="UDP-Glycosyltransferase/glycogen phosphorylase"/>
    <property type="match status" value="1"/>
</dbReference>
<keyword evidence="4" id="KW-1185">Reference proteome</keyword>
<dbReference type="CDD" id="cd03801">
    <property type="entry name" value="GT4_PimA-like"/>
    <property type="match status" value="1"/>
</dbReference>
<name>A0ABP5T586_9ACTN</name>
<dbReference type="Pfam" id="PF20706">
    <property type="entry name" value="GT4-conflict"/>
    <property type="match status" value="1"/>
</dbReference>
<sequence length="604" mass="65314">MPTIGPMDPVADLVAALPDDPRNALGRFRFKVAAALHGRVSQGRSTPVIVVRREDRPALVVDVDVWRASDARDNLHGLVRELFDAAGGYRDELAPDEAELAQVIVMAPDDGEPDLDDFAMRLAALRMTRFVVCVAAAPARWYRLDGLTLRSVSGLDAAMRHLLHGEFPSPVTEDPEPPAAERPLRVLLVADEWRSSTGGISTVNRELGIALVRAGVDVRLVLPDADPAERAQVEADGVRLVLPEPVPGLGRLARLLTPAFADDCLTEQYVSPQQPRHYGPDVIVGHGRILGPYAYSVQRTFFPQAFRVHIVHTDADRLEEAKETPGGASRMMTAEQRRALELELAVSADLVAGVGPLLADSIRDLMLGAARRPPVINLVPGLRDWGGTVDPGLHPSGRQVLLLARAEDVRSKGIDLAVAGLQRATARLGDGPGGHPRLVIRGVQPADDEAVKQRIDELCKAAPDAEVIRRPYATDPEELRGDMWSSRVVVMPSRHEGFGLAAYEAIAAGVPVRITANSGLARLLADVTTDGERPMPREVVSTRGTDEEVGVRWGDALAEVLVDPRAAFTRASDLREQLLRKVSWENTVAGLLGAIADERAKRPA</sequence>
<protein>
    <submittedName>
        <fullName evidence="3">Uncharacterized protein</fullName>
    </submittedName>
</protein>
<accession>A0ABP5T586</accession>
<keyword evidence="1" id="KW-0328">Glycosyltransferase</keyword>
<evidence type="ECO:0000256" key="1">
    <source>
        <dbReference type="ARBA" id="ARBA00022676"/>
    </source>
</evidence>
<comment type="caution">
    <text evidence="3">The sequence shown here is derived from an EMBL/GenBank/DDBJ whole genome shotgun (WGS) entry which is preliminary data.</text>
</comment>
<keyword evidence="2" id="KW-0808">Transferase</keyword>